<evidence type="ECO:0000256" key="5">
    <source>
        <dbReference type="ARBA" id="ARBA00022777"/>
    </source>
</evidence>
<dbReference type="PRINTS" id="PR00344">
    <property type="entry name" value="BCTRLSENSOR"/>
</dbReference>
<dbReference type="CDD" id="cd00731">
    <property type="entry name" value="CheA_reg"/>
    <property type="match status" value="1"/>
</dbReference>
<dbReference type="InterPro" id="IPR005467">
    <property type="entry name" value="His_kinase_dom"/>
</dbReference>
<keyword evidence="5" id="KW-0418">Kinase</keyword>
<dbReference type="Pfam" id="PF02518">
    <property type="entry name" value="HATPase_c"/>
    <property type="match status" value="1"/>
</dbReference>
<dbReference type="CDD" id="cd16916">
    <property type="entry name" value="HATPase_CheA-like"/>
    <property type="match status" value="1"/>
</dbReference>
<dbReference type="PANTHER" id="PTHR43395">
    <property type="entry name" value="SENSOR HISTIDINE KINASE CHEA"/>
    <property type="match status" value="1"/>
</dbReference>
<feature type="modified residue" description="Phosphohistidine" evidence="6">
    <location>
        <position position="157"/>
    </location>
</feature>
<dbReference type="InterPro" id="IPR036061">
    <property type="entry name" value="CheW-like_dom_sf"/>
</dbReference>
<dbReference type="InterPro" id="IPR051315">
    <property type="entry name" value="Bact_Chemotaxis_CheA"/>
</dbReference>
<dbReference type="Gene3D" id="1.10.287.560">
    <property type="entry name" value="Histidine kinase CheA-like, homodimeric domain"/>
    <property type="match status" value="1"/>
</dbReference>
<organism evidence="11 12">
    <name type="scientific">Eiseniibacteriota bacterium</name>
    <dbReference type="NCBI Taxonomy" id="2212470"/>
    <lineage>
        <taxon>Bacteria</taxon>
        <taxon>Candidatus Eiseniibacteriota</taxon>
    </lineage>
</organism>
<comment type="catalytic activity">
    <reaction evidence="1">
        <text>ATP + protein L-histidine = ADP + protein N-phospho-L-histidine.</text>
        <dbReference type="EC" id="2.7.13.3"/>
    </reaction>
</comment>
<evidence type="ECO:0000256" key="2">
    <source>
        <dbReference type="ARBA" id="ARBA00012438"/>
    </source>
</evidence>
<dbReference type="Gene3D" id="2.30.30.40">
    <property type="entry name" value="SH3 Domains"/>
    <property type="match status" value="1"/>
</dbReference>
<feature type="domain" description="HPt" evidence="10">
    <location>
        <begin position="111"/>
        <end position="214"/>
    </location>
</feature>
<feature type="compositionally biased region" description="Low complexity" evidence="7">
    <location>
        <begin position="404"/>
        <end position="432"/>
    </location>
</feature>
<feature type="domain" description="HPt" evidence="10">
    <location>
        <begin position="269"/>
        <end position="373"/>
    </location>
</feature>
<dbReference type="CDD" id="cd00088">
    <property type="entry name" value="HPT"/>
    <property type="match status" value="1"/>
</dbReference>
<dbReference type="Gene3D" id="3.30.565.10">
    <property type="entry name" value="Histidine kinase-like ATPase, C-terminal domain"/>
    <property type="match status" value="1"/>
</dbReference>
<dbReference type="SUPFAM" id="SSF47226">
    <property type="entry name" value="Histidine-containing phosphotransfer domain, HPT domain"/>
    <property type="match status" value="2"/>
</dbReference>
<feature type="domain" description="Histidine kinase" evidence="8">
    <location>
        <begin position="544"/>
        <end position="745"/>
    </location>
</feature>
<feature type="compositionally biased region" description="Low complexity" evidence="7">
    <location>
        <begin position="459"/>
        <end position="472"/>
    </location>
</feature>
<dbReference type="SMART" id="SM00260">
    <property type="entry name" value="CheW"/>
    <property type="match status" value="1"/>
</dbReference>
<evidence type="ECO:0000256" key="3">
    <source>
        <dbReference type="ARBA" id="ARBA00022553"/>
    </source>
</evidence>
<dbReference type="InterPro" id="IPR002545">
    <property type="entry name" value="CheW-lke_dom"/>
</dbReference>
<reference evidence="11" key="2">
    <citation type="journal article" date="2021" name="Microbiome">
        <title>Successional dynamics and alternative stable states in a saline activated sludge microbial community over 9 years.</title>
        <authorList>
            <person name="Wang Y."/>
            <person name="Ye J."/>
            <person name="Ju F."/>
            <person name="Liu L."/>
            <person name="Boyd J.A."/>
            <person name="Deng Y."/>
            <person name="Parks D.H."/>
            <person name="Jiang X."/>
            <person name="Yin X."/>
            <person name="Woodcroft B.J."/>
            <person name="Tyson G.W."/>
            <person name="Hugenholtz P."/>
            <person name="Polz M.F."/>
            <person name="Zhang T."/>
        </authorList>
    </citation>
    <scope>NUCLEOTIDE SEQUENCE</scope>
    <source>
        <strain evidence="11">HKST-UBA02</strain>
    </source>
</reference>
<dbReference type="Gene3D" id="1.20.120.160">
    <property type="entry name" value="HPT domain"/>
    <property type="match status" value="2"/>
</dbReference>
<feature type="region of interest" description="Disordered" evidence="7">
    <location>
        <begin position="459"/>
        <end position="489"/>
    </location>
</feature>
<evidence type="ECO:0000259" key="9">
    <source>
        <dbReference type="PROSITE" id="PS50851"/>
    </source>
</evidence>
<dbReference type="InterPro" id="IPR008207">
    <property type="entry name" value="Sig_transdc_His_kin_Hpt_dom"/>
</dbReference>
<evidence type="ECO:0000256" key="1">
    <source>
        <dbReference type="ARBA" id="ARBA00000085"/>
    </source>
</evidence>
<evidence type="ECO:0000259" key="10">
    <source>
        <dbReference type="PROSITE" id="PS50894"/>
    </source>
</evidence>
<reference evidence="11" key="1">
    <citation type="submission" date="2020-04" db="EMBL/GenBank/DDBJ databases">
        <authorList>
            <person name="Zhang T."/>
        </authorList>
    </citation>
    <scope>NUCLEOTIDE SEQUENCE</scope>
    <source>
        <strain evidence="11">HKST-UBA02</strain>
    </source>
</reference>
<dbReference type="SUPFAM" id="SSF55874">
    <property type="entry name" value="ATPase domain of HSP90 chaperone/DNA topoisomerase II/histidine kinase"/>
    <property type="match status" value="1"/>
</dbReference>
<protein>
    <recommendedName>
        <fullName evidence="2">histidine kinase</fullName>
        <ecNumber evidence="2">2.7.13.3</ecNumber>
    </recommendedName>
</protein>
<evidence type="ECO:0000256" key="7">
    <source>
        <dbReference type="SAM" id="MobiDB-lite"/>
    </source>
</evidence>
<dbReference type="SUPFAM" id="SSF47384">
    <property type="entry name" value="Homodimeric domain of signal transducing histidine kinase"/>
    <property type="match status" value="1"/>
</dbReference>
<name>A0A956NG51_UNCEI</name>
<dbReference type="InterPro" id="IPR036097">
    <property type="entry name" value="HisK_dim/P_sf"/>
</dbReference>
<evidence type="ECO:0000256" key="6">
    <source>
        <dbReference type="PROSITE-ProRule" id="PRU00110"/>
    </source>
</evidence>
<comment type="caution">
    <text evidence="11">The sequence shown here is derived from an EMBL/GenBank/DDBJ whole genome shotgun (WGS) entry which is preliminary data.</text>
</comment>
<dbReference type="GO" id="GO:0006935">
    <property type="term" value="P:chemotaxis"/>
    <property type="evidence" value="ECO:0007669"/>
    <property type="project" value="InterPro"/>
</dbReference>
<feature type="region of interest" description="Disordered" evidence="7">
    <location>
        <begin position="400"/>
        <end position="432"/>
    </location>
</feature>
<dbReference type="PROSITE" id="PS50109">
    <property type="entry name" value="HIS_KIN"/>
    <property type="match status" value="1"/>
</dbReference>
<feature type="domain" description="CheW-like" evidence="9">
    <location>
        <begin position="747"/>
        <end position="879"/>
    </location>
</feature>
<evidence type="ECO:0000256" key="4">
    <source>
        <dbReference type="ARBA" id="ARBA00022679"/>
    </source>
</evidence>
<dbReference type="GO" id="GO:0000155">
    <property type="term" value="F:phosphorelay sensor kinase activity"/>
    <property type="evidence" value="ECO:0007669"/>
    <property type="project" value="InterPro"/>
</dbReference>
<accession>A0A956NG51</accession>
<dbReference type="InterPro" id="IPR004105">
    <property type="entry name" value="CheA-like_dim"/>
</dbReference>
<dbReference type="EC" id="2.7.13.3" evidence="2"/>
<dbReference type="SUPFAM" id="SSF50341">
    <property type="entry name" value="CheW-like"/>
    <property type="match status" value="1"/>
</dbReference>
<gene>
    <name evidence="11" type="ORF">KDA27_13410</name>
</gene>
<sequence>MTQESIVTTLESVSEQVLLLDANDLPSVASIHTELQGVAARLGNAPKATSLVSSCLGILDSIVLREDPGVADPISVLGQALASLLEAARADDWELITVPAELAGGAGGGTATAGLDGILEEFLQNQVSVLEELEALVLGVERGEIDDAGPALLRAFHTLKGESALLGLDSERVCHRIEDMLEQVPALLVAQTLLEAIDWLGQYFRHLREGAPAPGSPDALYTRIQEQIDGEPSDLPRPSGQQTQAEAAPPASAASPAASGAASSAPISLAEIEPQLLTDFVQEAGDHLEEAEQELLRLETDPEDSEPIHALFRAIHTIKGVAGMLRLDHIQRLAHSGETLMDKARHGELLLQGERIELVFQTVDLLKRMIGELMSGGASEVSAPPELGNLLERLDSAVNDGGKASASAPAQTKSAPAPAATPNPAAASAASVPATSSTADAAEAGSSAGTASSAASAASASPAKASADGAPAPETNGTGSRPESARPTPSVTNVVKDFIKVDAARLDKMVDMIGELVIAESMVAGAKEMQDISSPELSRDLGLLNKIIRELQEIGTSLRMIPVRSTFQKMARIVRDISKKTGKHIEFVTVGEETELDKSVVDKIGDPLVHMVRNAVDHGIEATPEDRRNHGKSETGRITLRAYHREGNICIEVADDGRGIDPARIRKKAIDKGIITPEAELTESETFMLIFEPGFSTAEQVTDVSGRGVGMDVVRRNIEALRGKVQIRSVLGQGTTFVIQLPLTLAIIDGMIVRVGEDRFIVPTANVINSFQPTEQQKSSVFGSGEVVVFQGRTLPLFHLRHLFDLSQSAEEPLVLVLEADGRKIGVTVDELLGHQQIVIKSLGAALGRVPGITGGAVLPDGKIGLILDIAGLYKLTESKRSAGAPLPEPVAA</sequence>
<dbReference type="EMBL" id="JAGQHS010000067">
    <property type="protein sequence ID" value="MCA9756795.1"/>
    <property type="molecule type" value="Genomic_DNA"/>
</dbReference>
<feature type="compositionally biased region" description="Polar residues" evidence="7">
    <location>
        <begin position="475"/>
        <end position="489"/>
    </location>
</feature>
<dbReference type="Pfam" id="PF01584">
    <property type="entry name" value="CheW"/>
    <property type="match status" value="1"/>
</dbReference>
<dbReference type="InterPro" id="IPR036641">
    <property type="entry name" value="HPT_dom_sf"/>
</dbReference>
<dbReference type="FunFam" id="3.30.565.10:FF:000016">
    <property type="entry name" value="Chemotaxis protein CheA, putative"/>
    <property type="match status" value="1"/>
</dbReference>
<dbReference type="Pfam" id="PF02895">
    <property type="entry name" value="H-kinase_dim"/>
    <property type="match status" value="1"/>
</dbReference>
<dbReference type="AlphaFoldDB" id="A0A956NG51"/>
<evidence type="ECO:0000313" key="12">
    <source>
        <dbReference type="Proteomes" id="UP000739538"/>
    </source>
</evidence>
<evidence type="ECO:0000259" key="8">
    <source>
        <dbReference type="PROSITE" id="PS50109"/>
    </source>
</evidence>
<dbReference type="InterPro" id="IPR004358">
    <property type="entry name" value="Sig_transdc_His_kin-like_C"/>
</dbReference>
<feature type="modified residue" description="Phosphohistidine" evidence="6">
    <location>
        <position position="316"/>
    </location>
</feature>
<keyword evidence="3 6" id="KW-0597">Phosphoprotein</keyword>
<keyword evidence="4" id="KW-0808">Transferase</keyword>
<dbReference type="PANTHER" id="PTHR43395:SF1">
    <property type="entry name" value="CHEMOTAXIS PROTEIN CHEA"/>
    <property type="match status" value="1"/>
</dbReference>
<proteinExistence type="predicted"/>
<dbReference type="SMART" id="SM01231">
    <property type="entry name" value="H-kinase_dim"/>
    <property type="match status" value="1"/>
</dbReference>
<dbReference type="SMART" id="SM00073">
    <property type="entry name" value="HPT"/>
    <property type="match status" value="2"/>
</dbReference>
<dbReference type="InterPro" id="IPR037006">
    <property type="entry name" value="CheA-like_homodim_sf"/>
</dbReference>
<dbReference type="PROSITE" id="PS50851">
    <property type="entry name" value="CHEW"/>
    <property type="match status" value="1"/>
</dbReference>
<dbReference type="PROSITE" id="PS50894">
    <property type="entry name" value="HPT"/>
    <property type="match status" value="2"/>
</dbReference>
<dbReference type="SMART" id="SM00387">
    <property type="entry name" value="HATPase_c"/>
    <property type="match status" value="1"/>
</dbReference>
<feature type="region of interest" description="Disordered" evidence="7">
    <location>
        <begin position="229"/>
        <end position="262"/>
    </location>
</feature>
<feature type="compositionally biased region" description="Low complexity" evidence="7">
    <location>
        <begin position="245"/>
        <end position="262"/>
    </location>
</feature>
<dbReference type="Proteomes" id="UP000739538">
    <property type="component" value="Unassembled WGS sequence"/>
</dbReference>
<dbReference type="GO" id="GO:0005737">
    <property type="term" value="C:cytoplasm"/>
    <property type="evidence" value="ECO:0007669"/>
    <property type="project" value="InterPro"/>
</dbReference>
<evidence type="ECO:0000313" key="11">
    <source>
        <dbReference type="EMBL" id="MCA9756795.1"/>
    </source>
</evidence>
<dbReference type="InterPro" id="IPR003594">
    <property type="entry name" value="HATPase_dom"/>
</dbReference>
<dbReference type="Pfam" id="PF01627">
    <property type="entry name" value="Hpt"/>
    <property type="match status" value="2"/>
</dbReference>
<dbReference type="InterPro" id="IPR036890">
    <property type="entry name" value="HATPase_C_sf"/>
</dbReference>